<protein>
    <submittedName>
        <fullName evidence="2">Uncharacterized protein</fullName>
    </submittedName>
</protein>
<evidence type="ECO:0000313" key="3">
    <source>
        <dbReference type="Proteomes" id="UP001225596"/>
    </source>
</evidence>
<dbReference type="Proteomes" id="UP001225596">
    <property type="component" value="Unassembled WGS sequence"/>
</dbReference>
<dbReference type="RefSeq" id="WP_338437805.1">
    <property type="nucleotide sequence ID" value="NZ_JAUYVH010000013.1"/>
</dbReference>
<reference evidence="2 3" key="1">
    <citation type="submission" date="2023-08" db="EMBL/GenBank/DDBJ databases">
        <title>Oxalobacteraceae gen .nov., isolated from river sludge outside the plant.</title>
        <authorList>
            <person name="Zhao S.Y."/>
        </authorList>
    </citation>
    <scope>NUCLEOTIDE SEQUENCE [LARGE SCALE GENOMIC DNA]</scope>
    <source>
        <strain evidence="2 3">R-40</strain>
    </source>
</reference>
<gene>
    <name evidence="2" type="ORF">Q8A64_15620</name>
</gene>
<comment type="caution">
    <text evidence="2">The sequence shown here is derived from an EMBL/GenBank/DDBJ whole genome shotgun (WGS) entry which is preliminary data.</text>
</comment>
<name>A0ABU1BS36_9BURK</name>
<sequence>MTAQSLLRPARALASADAELPGVTPELPVLVLEELTTPSPERTVTDEPSGKVVDPASPPEPEVTLLEGGQFAPLHVLVALVAERRLLSECASAVALGPELLAADADEFDASLAAAAHGSLSRSIIS</sequence>
<dbReference type="EMBL" id="JAUYVH010000013">
    <property type="protein sequence ID" value="MDQ9171842.1"/>
    <property type="molecule type" value="Genomic_DNA"/>
</dbReference>
<organism evidence="2 3">
    <name type="scientific">Keguizhuia sedimenti</name>
    <dbReference type="NCBI Taxonomy" id="3064264"/>
    <lineage>
        <taxon>Bacteria</taxon>
        <taxon>Pseudomonadati</taxon>
        <taxon>Pseudomonadota</taxon>
        <taxon>Betaproteobacteria</taxon>
        <taxon>Burkholderiales</taxon>
        <taxon>Oxalobacteraceae</taxon>
        <taxon>Keguizhuia</taxon>
    </lineage>
</organism>
<accession>A0ABU1BS36</accession>
<feature type="region of interest" description="Disordered" evidence="1">
    <location>
        <begin position="36"/>
        <end position="61"/>
    </location>
</feature>
<proteinExistence type="predicted"/>
<evidence type="ECO:0000256" key="1">
    <source>
        <dbReference type="SAM" id="MobiDB-lite"/>
    </source>
</evidence>
<keyword evidence="3" id="KW-1185">Reference proteome</keyword>
<evidence type="ECO:0000313" key="2">
    <source>
        <dbReference type="EMBL" id="MDQ9171842.1"/>
    </source>
</evidence>